<feature type="transmembrane region" description="Helical" evidence="6">
    <location>
        <begin position="6"/>
        <end position="29"/>
    </location>
</feature>
<proteinExistence type="predicted"/>
<evidence type="ECO:0000256" key="2">
    <source>
        <dbReference type="ARBA" id="ARBA00022475"/>
    </source>
</evidence>
<evidence type="ECO:0000313" key="7">
    <source>
        <dbReference type="EMBL" id="GAV22571.1"/>
    </source>
</evidence>
<dbReference type="Pfam" id="PF04347">
    <property type="entry name" value="FliO"/>
    <property type="match status" value="1"/>
</dbReference>
<comment type="subcellular location">
    <subcellularLocation>
        <location evidence="1">Cell membrane</location>
    </subcellularLocation>
</comment>
<evidence type="ECO:0000256" key="4">
    <source>
        <dbReference type="ARBA" id="ARBA00022989"/>
    </source>
</evidence>
<keyword evidence="3 6" id="KW-0812">Transmembrane</keyword>
<accession>A0A1L8CUJ5</accession>
<name>A0A1L8CUJ5_9THEO</name>
<dbReference type="GO" id="GO:0016020">
    <property type="term" value="C:membrane"/>
    <property type="evidence" value="ECO:0007669"/>
    <property type="project" value="InterPro"/>
</dbReference>
<dbReference type="RefSeq" id="WP_075859052.1">
    <property type="nucleotide sequence ID" value="NZ_BDJK01000015.1"/>
</dbReference>
<organism evidence="7 8">
    <name type="scientific">Carboxydothermus pertinax</name>
    <dbReference type="NCBI Taxonomy" id="870242"/>
    <lineage>
        <taxon>Bacteria</taxon>
        <taxon>Bacillati</taxon>
        <taxon>Bacillota</taxon>
        <taxon>Clostridia</taxon>
        <taxon>Thermoanaerobacterales</taxon>
        <taxon>Thermoanaerobacteraceae</taxon>
        <taxon>Carboxydothermus</taxon>
    </lineage>
</organism>
<keyword evidence="4 6" id="KW-1133">Transmembrane helix</keyword>
<keyword evidence="2" id="KW-1003">Cell membrane</keyword>
<dbReference type="InterPro" id="IPR022781">
    <property type="entry name" value="Flagellar_biosynth_FliO"/>
</dbReference>
<reference evidence="8" key="1">
    <citation type="submission" date="2016-12" db="EMBL/GenBank/DDBJ databases">
        <title>Draft Genome Sequences od Carboxydothermus pertinax and islandicus, Hydrogenogenic Carboxydotrophic Bacteria.</title>
        <authorList>
            <person name="Fukuyama Y."/>
            <person name="Ohmae K."/>
            <person name="Yoneda Y."/>
            <person name="Yoshida T."/>
            <person name="Sako Y."/>
        </authorList>
    </citation>
    <scope>NUCLEOTIDE SEQUENCE [LARGE SCALE GENOMIC DNA]</scope>
    <source>
        <strain evidence="8">Ug1</strain>
    </source>
</reference>
<evidence type="ECO:0000313" key="8">
    <source>
        <dbReference type="Proteomes" id="UP000187485"/>
    </source>
</evidence>
<gene>
    <name evidence="7" type="ORF">cpu_10810</name>
</gene>
<evidence type="ECO:0000256" key="1">
    <source>
        <dbReference type="ARBA" id="ARBA00004236"/>
    </source>
</evidence>
<protein>
    <submittedName>
        <fullName evidence="7">Flagellar biosynthetic protein FliO</fullName>
    </submittedName>
</protein>
<keyword evidence="8" id="KW-1185">Reference proteome</keyword>
<dbReference type="EMBL" id="BDJK01000015">
    <property type="protein sequence ID" value="GAV22571.1"/>
    <property type="molecule type" value="Genomic_DNA"/>
</dbReference>
<keyword evidence="7" id="KW-0969">Cilium</keyword>
<keyword evidence="7" id="KW-0282">Flagellum</keyword>
<dbReference type="STRING" id="870242.cpu_10810"/>
<dbReference type="Proteomes" id="UP000187485">
    <property type="component" value="Unassembled WGS sequence"/>
</dbReference>
<sequence length="115" mass="13049">MDSYFGQALWSLLVLFIIIAGLFFLARYVKNYRIGYKSRYIEILDRLLLSPKSGVVLLKVNGKYYLAGFGEENVSLIDVYDKEPEEIPGIAGTFDIHLSKKINEVVGQIKSGRKN</sequence>
<dbReference type="AlphaFoldDB" id="A0A1L8CUJ5"/>
<comment type="caution">
    <text evidence="7">The sequence shown here is derived from an EMBL/GenBank/DDBJ whole genome shotgun (WGS) entry which is preliminary data.</text>
</comment>
<keyword evidence="5 6" id="KW-0472">Membrane</keyword>
<dbReference type="GO" id="GO:0044781">
    <property type="term" value="P:bacterial-type flagellum organization"/>
    <property type="evidence" value="ECO:0007669"/>
    <property type="project" value="InterPro"/>
</dbReference>
<evidence type="ECO:0000256" key="6">
    <source>
        <dbReference type="SAM" id="Phobius"/>
    </source>
</evidence>
<keyword evidence="7" id="KW-0966">Cell projection</keyword>
<evidence type="ECO:0000256" key="3">
    <source>
        <dbReference type="ARBA" id="ARBA00022692"/>
    </source>
</evidence>
<evidence type="ECO:0000256" key="5">
    <source>
        <dbReference type="ARBA" id="ARBA00023136"/>
    </source>
</evidence>
<dbReference type="OrthoDB" id="1725526at2"/>